<protein>
    <submittedName>
        <fullName evidence="1">Uncharacterized protein</fullName>
    </submittedName>
</protein>
<reference evidence="1" key="1">
    <citation type="journal article" date="2019" name="MBio">
        <title>Virus Genomes from Deep Sea Sediments Expand the Ocean Megavirome and Support Independent Origins of Viral Gigantism.</title>
        <authorList>
            <person name="Backstrom D."/>
            <person name="Yutin N."/>
            <person name="Jorgensen S.L."/>
            <person name="Dharamshi J."/>
            <person name="Homa F."/>
            <person name="Zaremba-Niedwiedzka K."/>
            <person name="Spang A."/>
            <person name="Wolf Y.I."/>
            <person name="Koonin E.V."/>
            <person name="Ettema T.J."/>
        </authorList>
    </citation>
    <scope>NUCLEOTIDE SEQUENCE</scope>
</reference>
<gene>
    <name evidence="1" type="ORF">LCPAC001_01480</name>
</gene>
<proteinExistence type="predicted"/>
<evidence type="ECO:0000313" key="1">
    <source>
        <dbReference type="EMBL" id="QBK89638.1"/>
    </source>
</evidence>
<organism evidence="1">
    <name type="scientific">Pithovirus LCPAC001</name>
    <dbReference type="NCBI Taxonomy" id="2506585"/>
    <lineage>
        <taxon>Viruses</taxon>
        <taxon>Pithoviruses</taxon>
    </lineage>
</organism>
<sequence>MGVKLLLSKIKKTKTFQNAKDEMKNKIVKKMINSIGVNSSDGLNPNQIIKNMFNMLNQSSISIKKIDPNDKSINAIKDL</sequence>
<name>A0A481Z3M2_9VIRU</name>
<accession>A0A481Z3M2</accession>
<dbReference type="EMBL" id="MK500431">
    <property type="protein sequence ID" value="QBK89638.1"/>
    <property type="molecule type" value="Genomic_DNA"/>
</dbReference>